<dbReference type="Pfam" id="PF04504">
    <property type="entry name" value="GeBP-like_DBD"/>
    <property type="match status" value="1"/>
</dbReference>
<feature type="region of interest" description="Disordered" evidence="2">
    <location>
        <begin position="1"/>
        <end position="63"/>
    </location>
</feature>
<feature type="compositionally biased region" description="Polar residues" evidence="2">
    <location>
        <begin position="1"/>
        <end position="17"/>
    </location>
</feature>
<dbReference type="GO" id="GO:0006355">
    <property type="term" value="P:regulation of DNA-templated transcription"/>
    <property type="evidence" value="ECO:0007669"/>
    <property type="project" value="InterPro"/>
</dbReference>
<evidence type="ECO:0000256" key="1">
    <source>
        <dbReference type="ARBA" id="ARBA00010820"/>
    </source>
</evidence>
<evidence type="ECO:0000313" key="4">
    <source>
        <dbReference type="EMBL" id="EYU20947.1"/>
    </source>
</evidence>
<dbReference type="STRING" id="4155.A0A022PX79"/>
<evidence type="ECO:0000259" key="3">
    <source>
        <dbReference type="Pfam" id="PF04504"/>
    </source>
</evidence>
<dbReference type="InterPro" id="IPR007592">
    <property type="entry name" value="GEBP"/>
</dbReference>
<evidence type="ECO:0000256" key="2">
    <source>
        <dbReference type="SAM" id="MobiDB-lite"/>
    </source>
</evidence>
<sequence>QYPSQENDAPSQENQMVISDEKSILTNVEPEENQMVISDEKNIPTNVEPEENQMGISDEKCVATNVEPKDVAKEIEMLETNGEGESSKTNEKKKKIGDLFSKQEELILLAGLDHFWIRKRIHDWVAFHIFMNGHLPHFTKNQITEKLRRMKLKFGRIREKGGFRHFASNTHEADIYELSKKLWDHEVIITARKKKTNGGNSK</sequence>
<evidence type="ECO:0000313" key="5">
    <source>
        <dbReference type="Proteomes" id="UP000030748"/>
    </source>
</evidence>
<reference evidence="4 5" key="1">
    <citation type="journal article" date="2013" name="Proc. Natl. Acad. Sci. U.S.A.">
        <title>Fine-scale variation in meiotic recombination in Mimulus inferred from population shotgun sequencing.</title>
        <authorList>
            <person name="Hellsten U."/>
            <person name="Wright K.M."/>
            <person name="Jenkins J."/>
            <person name="Shu S."/>
            <person name="Yuan Y."/>
            <person name="Wessler S.R."/>
            <person name="Schmutz J."/>
            <person name="Willis J.H."/>
            <person name="Rokhsar D.S."/>
        </authorList>
    </citation>
    <scope>NUCLEOTIDE SEQUENCE [LARGE SCALE GENOMIC DNA]</scope>
    <source>
        <strain evidence="5">cv. DUN x IM62</strain>
    </source>
</reference>
<keyword evidence="5" id="KW-1185">Reference proteome</keyword>
<dbReference type="EMBL" id="KI632253">
    <property type="protein sequence ID" value="EYU20947.1"/>
    <property type="molecule type" value="Genomic_DNA"/>
</dbReference>
<dbReference type="PANTHER" id="PTHR31662:SF33">
    <property type="entry name" value="DNA-BINDING STOREKEEPER PROTEIN TRANSCRIPTIONAL REGULATOR-LIKE PROTEIN"/>
    <property type="match status" value="1"/>
</dbReference>
<feature type="non-terminal residue" evidence="4">
    <location>
        <position position="1"/>
    </location>
</feature>
<accession>A0A022PX79</accession>
<comment type="similarity">
    <text evidence="1">Belongs to the GeBP family.</text>
</comment>
<proteinExistence type="inferred from homology"/>
<dbReference type="AlphaFoldDB" id="A0A022PX79"/>
<gene>
    <name evidence="4" type="ORF">MIMGU_mgv1a018110mg</name>
</gene>
<dbReference type="GO" id="GO:0005634">
    <property type="term" value="C:nucleus"/>
    <property type="evidence" value="ECO:0000318"/>
    <property type="project" value="GO_Central"/>
</dbReference>
<feature type="domain" description="Glabrous enhancer-binding protein-like DBD" evidence="3">
    <location>
        <begin position="99"/>
        <end position="184"/>
    </location>
</feature>
<dbReference type="InterPro" id="IPR053932">
    <property type="entry name" value="GeBP-like_DBD"/>
</dbReference>
<dbReference type="Proteomes" id="UP000030748">
    <property type="component" value="Unassembled WGS sequence"/>
</dbReference>
<organism evidence="4 5">
    <name type="scientific">Erythranthe guttata</name>
    <name type="common">Yellow monkey flower</name>
    <name type="synonym">Mimulus guttatus</name>
    <dbReference type="NCBI Taxonomy" id="4155"/>
    <lineage>
        <taxon>Eukaryota</taxon>
        <taxon>Viridiplantae</taxon>
        <taxon>Streptophyta</taxon>
        <taxon>Embryophyta</taxon>
        <taxon>Tracheophyta</taxon>
        <taxon>Spermatophyta</taxon>
        <taxon>Magnoliopsida</taxon>
        <taxon>eudicotyledons</taxon>
        <taxon>Gunneridae</taxon>
        <taxon>Pentapetalae</taxon>
        <taxon>asterids</taxon>
        <taxon>lamiids</taxon>
        <taxon>Lamiales</taxon>
        <taxon>Phrymaceae</taxon>
        <taxon>Erythranthe</taxon>
    </lineage>
</organism>
<dbReference type="PANTHER" id="PTHR31662">
    <property type="entry name" value="BNAANNG10740D PROTEIN-RELATED"/>
    <property type="match status" value="1"/>
</dbReference>
<name>A0A022PX79_ERYGU</name>
<protein>
    <recommendedName>
        <fullName evidence="3">Glabrous enhancer-binding protein-like DBD domain-containing protein</fullName>
    </recommendedName>
</protein>